<dbReference type="RefSeq" id="XP_073899010.1">
    <property type="nucleotide sequence ID" value="XM_074042909.1"/>
</dbReference>
<dbReference type="Proteomes" id="UP001732720">
    <property type="component" value="Chromosome 10"/>
</dbReference>
<keyword evidence="1" id="KW-1185">Reference proteome</keyword>
<gene>
    <name evidence="2" type="primary">Upf3a</name>
</gene>
<organism evidence="1 2">
    <name type="scientific">Castor canadensis</name>
    <name type="common">American beaver</name>
    <dbReference type="NCBI Taxonomy" id="51338"/>
    <lineage>
        <taxon>Eukaryota</taxon>
        <taxon>Metazoa</taxon>
        <taxon>Chordata</taxon>
        <taxon>Craniata</taxon>
        <taxon>Vertebrata</taxon>
        <taxon>Euteleostomi</taxon>
        <taxon>Mammalia</taxon>
        <taxon>Eutheria</taxon>
        <taxon>Euarchontoglires</taxon>
        <taxon>Glires</taxon>
        <taxon>Rodentia</taxon>
        <taxon>Castorimorpha</taxon>
        <taxon>Castoridae</taxon>
        <taxon>Castor</taxon>
    </lineage>
</organism>
<accession>A0AC58K263</accession>
<reference evidence="2" key="1">
    <citation type="submission" date="2025-08" db="UniProtKB">
        <authorList>
            <consortium name="RefSeq"/>
        </authorList>
    </citation>
    <scope>IDENTIFICATION</scope>
</reference>
<sequence length="279" mass="32255">MRSEKERAGGLGAAVAMRGPGGGEKLSAAEVQVRRESPRREPGTPPPLSSGCGSGAGKPREEKRTALSKVVLRRLPPGLTKEQLEEQLRPLPAHDYFEVVAADLSLYPHLYSRAYINFRNPDDILLFRDRFDGYIFIGNKARRTTPLLEYIKNRKLEKQRIREEKREERRRRELEKKRLREEEKRKRKEEERCRRTEADNQKKTEKEVRIKLLKKPEKGEDPTTEKPKARLQEVGIGDEKLEPLLRRPESLACGEPAEVPRRREHALVSTTFLHNQASI</sequence>
<name>A0AC58K263_CASCN</name>
<protein>
    <submittedName>
        <fullName evidence="2">Regulator of nonsense transcripts 3A isoform X4</fullName>
    </submittedName>
</protein>
<evidence type="ECO:0000313" key="2">
    <source>
        <dbReference type="RefSeq" id="XP_073899010.1"/>
    </source>
</evidence>
<evidence type="ECO:0000313" key="1">
    <source>
        <dbReference type="Proteomes" id="UP001732720"/>
    </source>
</evidence>
<proteinExistence type="predicted"/>